<keyword evidence="3" id="KW-1185">Reference proteome</keyword>
<feature type="domain" description="Non-haem dioxygenase N-terminal" evidence="1">
    <location>
        <begin position="56"/>
        <end position="122"/>
    </location>
</feature>
<dbReference type="SUPFAM" id="SSF51197">
    <property type="entry name" value="Clavaminate synthase-like"/>
    <property type="match status" value="1"/>
</dbReference>
<evidence type="ECO:0000313" key="2">
    <source>
        <dbReference type="EMBL" id="TKA29457.1"/>
    </source>
</evidence>
<comment type="caution">
    <text evidence="2">The sequence shown here is derived from an EMBL/GenBank/DDBJ whole genome shotgun (WGS) entry which is preliminary data.</text>
</comment>
<dbReference type="OrthoDB" id="288590at2759"/>
<dbReference type="EMBL" id="NAJL01000014">
    <property type="protein sequence ID" value="TKA29457.1"/>
    <property type="molecule type" value="Genomic_DNA"/>
</dbReference>
<dbReference type="Gene3D" id="2.60.120.330">
    <property type="entry name" value="B-lactam Antibiotic, Isopenicillin N Synthase, Chain"/>
    <property type="match status" value="1"/>
</dbReference>
<evidence type="ECO:0000313" key="3">
    <source>
        <dbReference type="Proteomes" id="UP000308549"/>
    </source>
</evidence>
<accession>A0A4U0U3I6</accession>
<protein>
    <recommendedName>
        <fullName evidence="1">Non-haem dioxygenase N-terminal domain-containing protein</fullName>
    </recommendedName>
</protein>
<dbReference type="AlphaFoldDB" id="A0A4U0U3I6"/>
<dbReference type="Pfam" id="PF14226">
    <property type="entry name" value="DIOX_N"/>
    <property type="match status" value="1"/>
</dbReference>
<dbReference type="InterPro" id="IPR027443">
    <property type="entry name" value="IPNS-like_sf"/>
</dbReference>
<sequence length="200" mass="22384">MSPPPKPQYQPQPIHLPSGQTITPNSEIYREAHAGEIPIIDISGIWSENFAVRRAVAEKGINPSYATAAFEQAEKFCALPLEAKLEVDTARVPGEYVGYHRLKGYNRNGRKESDLSEAFNWWVTSYQVDDAYFAEVALDNTFNTFLDALDDSYCNYTAYGITGDSLNTDPSTSITLATGYHHPRQFGAYRPDAQFHPARL</sequence>
<organism evidence="2 3">
    <name type="scientific">Salinomyces thailandicus</name>
    <dbReference type="NCBI Taxonomy" id="706561"/>
    <lineage>
        <taxon>Eukaryota</taxon>
        <taxon>Fungi</taxon>
        <taxon>Dikarya</taxon>
        <taxon>Ascomycota</taxon>
        <taxon>Pezizomycotina</taxon>
        <taxon>Dothideomycetes</taxon>
        <taxon>Dothideomycetidae</taxon>
        <taxon>Mycosphaerellales</taxon>
        <taxon>Teratosphaeriaceae</taxon>
        <taxon>Salinomyces</taxon>
    </lineage>
</organism>
<gene>
    <name evidence="2" type="ORF">B0A50_03470</name>
</gene>
<evidence type="ECO:0000259" key="1">
    <source>
        <dbReference type="Pfam" id="PF14226"/>
    </source>
</evidence>
<dbReference type="Proteomes" id="UP000308549">
    <property type="component" value="Unassembled WGS sequence"/>
</dbReference>
<dbReference type="InterPro" id="IPR026992">
    <property type="entry name" value="DIOX_N"/>
</dbReference>
<name>A0A4U0U3I6_9PEZI</name>
<reference evidence="2 3" key="1">
    <citation type="submission" date="2017-03" db="EMBL/GenBank/DDBJ databases">
        <title>Genomes of endolithic fungi from Antarctica.</title>
        <authorList>
            <person name="Coleine C."/>
            <person name="Masonjones S."/>
            <person name="Stajich J.E."/>
        </authorList>
    </citation>
    <scope>NUCLEOTIDE SEQUENCE [LARGE SCALE GENOMIC DNA]</scope>
    <source>
        <strain evidence="2 3">CCFEE 6315</strain>
    </source>
</reference>
<proteinExistence type="predicted"/>